<evidence type="ECO:0000256" key="3">
    <source>
        <dbReference type="ARBA" id="ARBA00009504"/>
    </source>
</evidence>
<keyword evidence="6" id="KW-0479">Metal-binding</keyword>
<dbReference type="Gene3D" id="3.30.420.60">
    <property type="entry name" value="eRF1 domain 2"/>
    <property type="match status" value="1"/>
</dbReference>
<evidence type="ECO:0000256" key="7">
    <source>
        <dbReference type="SAM" id="MobiDB-lite"/>
    </source>
</evidence>
<dbReference type="FunFam" id="3.30.1330.30:FF:000008">
    <property type="entry name" value="Protein pelota homolog"/>
    <property type="match status" value="1"/>
</dbReference>
<sequence>MPNQPVPLDLAAWMQGPSPGAFARPQQATRGFAALAELLHCLSLLPAQSHKSAELAVAVSHLMTEFLGHMLNDYQQDVERRGAAPGKDVTGLIGRLPEPRALALAAAATAQLGSAGQEDEDLLHMLGSTVAGPKTSSALLALASEDELHDLKRAFQLSRSASTAGAEEAIAVEMQQRGLRAGIANFHLLTAVLAKDVHRVSLSLPKKRATTTNYDKALVRFFEQVYQGIKDHINLDLVKCVLMAGPGFVKDDFLGWMLQKATQSGDTQLLQKKSSFVSVHASCVHKQALKELLADEQVQKSIANTKAAAHLKALEEFYMMVQKEPDRVCYGPKQVHEAVEKCAVQTLMVVDSLFRNANMKLRRQYVEMVETARDQGASCQIFSSQHVSGEQLQQLSGIAGILRFPLPEIGDIDSDAGLSDAGAEEEKEKMPQEDADDFM</sequence>
<evidence type="ECO:0000256" key="6">
    <source>
        <dbReference type="ARBA" id="ARBA00022723"/>
    </source>
</evidence>
<dbReference type="Gene3D" id="3.30.1330.30">
    <property type="match status" value="1"/>
</dbReference>
<dbReference type="InterPro" id="IPR029064">
    <property type="entry name" value="Ribosomal_eL30-like_sf"/>
</dbReference>
<dbReference type="InterPro" id="IPR005141">
    <property type="entry name" value="eRF1_2"/>
</dbReference>
<dbReference type="Pfam" id="PF03465">
    <property type="entry name" value="eRF1_3"/>
    <property type="match status" value="1"/>
</dbReference>
<dbReference type="OrthoDB" id="10249111at2759"/>
<dbReference type="PANTHER" id="PTHR10853:SF0">
    <property type="entry name" value="PROTEIN PELOTA HOMOLOG"/>
    <property type="match status" value="1"/>
</dbReference>
<dbReference type="InterPro" id="IPR004405">
    <property type="entry name" value="TF_pelota"/>
</dbReference>
<dbReference type="GO" id="GO:0071025">
    <property type="term" value="P:RNA surveillance"/>
    <property type="evidence" value="ECO:0007669"/>
    <property type="project" value="InterPro"/>
</dbReference>
<name>A0A813CCN3_9DINO</name>
<keyword evidence="11" id="KW-1185">Reference proteome</keyword>
<dbReference type="SUPFAM" id="SSF55315">
    <property type="entry name" value="L30e-like"/>
    <property type="match status" value="1"/>
</dbReference>
<organism evidence="10 11">
    <name type="scientific">Symbiodinium necroappetens</name>
    <dbReference type="NCBI Taxonomy" id="1628268"/>
    <lineage>
        <taxon>Eukaryota</taxon>
        <taxon>Sar</taxon>
        <taxon>Alveolata</taxon>
        <taxon>Dinophyceae</taxon>
        <taxon>Suessiales</taxon>
        <taxon>Symbiodiniaceae</taxon>
        <taxon>Symbiodinium</taxon>
    </lineage>
</organism>
<dbReference type="PANTHER" id="PTHR10853">
    <property type="entry name" value="PELOTA"/>
    <property type="match status" value="1"/>
</dbReference>
<dbReference type="InterPro" id="IPR005142">
    <property type="entry name" value="eRF1_3"/>
</dbReference>
<comment type="cofactor">
    <cofactor evidence="1">
        <name>a divalent metal cation</name>
        <dbReference type="ChEBI" id="CHEBI:60240"/>
    </cofactor>
</comment>
<dbReference type="GO" id="GO:0005737">
    <property type="term" value="C:cytoplasm"/>
    <property type="evidence" value="ECO:0007669"/>
    <property type="project" value="UniProtKB-SubCell"/>
</dbReference>
<dbReference type="GO" id="GO:0046872">
    <property type="term" value="F:metal ion binding"/>
    <property type="evidence" value="ECO:0007669"/>
    <property type="project" value="UniProtKB-KW"/>
</dbReference>
<comment type="caution">
    <text evidence="10">The sequence shown here is derived from an EMBL/GenBank/DDBJ whole genome shotgun (WGS) entry which is preliminary data.</text>
</comment>
<dbReference type="InterPro" id="IPR042226">
    <property type="entry name" value="eFR1_2_sf"/>
</dbReference>
<evidence type="ECO:0000259" key="9">
    <source>
        <dbReference type="Pfam" id="PF03465"/>
    </source>
</evidence>
<comment type="similarity">
    <text evidence="3">Belongs to the eukaryotic release factor 1 family. Pelota subfamily.</text>
</comment>
<feature type="domain" description="eRF1" evidence="8">
    <location>
        <begin position="182"/>
        <end position="302"/>
    </location>
</feature>
<dbReference type="GO" id="GO:0070966">
    <property type="term" value="P:nuclear-transcribed mRNA catabolic process, no-go decay"/>
    <property type="evidence" value="ECO:0007669"/>
    <property type="project" value="InterPro"/>
</dbReference>
<reference evidence="10" key="1">
    <citation type="submission" date="2021-02" db="EMBL/GenBank/DDBJ databases">
        <authorList>
            <person name="Dougan E. K."/>
            <person name="Rhodes N."/>
            <person name="Thang M."/>
            <person name="Chan C."/>
        </authorList>
    </citation>
    <scope>NUCLEOTIDE SEQUENCE</scope>
</reference>
<comment type="subcellular location">
    <subcellularLocation>
        <location evidence="2">Cytoplasm</location>
    </subcellularLocation>
</comment>
<dbReference type="SUPFAM" id="SSF53137">
    <property type="entry name" value="Translational machinery components"/>
    <property type="match status" value="1"/>
</dbReference>
<dbReference type="GO" id="GO:0070651">
    <property type="term" value="P:nonfunctional rRNA decay"/>
    <property type="evidence" value="ECO:0007669"/>
    <property type="project" value="TreeGrafter"/>
</dbReference>
<dbReference type="AlphaFoldDB" id="A0A813CCN3"/>
<feature type="domain" description="eRF1" evidence="9">
    <location>
        <begin position="311"/>
        <end position="406"/>
    </location>
</feature>
<evidence type="ECO:0000256" key="4">
    <source>
        <dbReference type="ARBA" id="ARBA00013382"/>
    </source>
</evidence>
<dbReference type="Pfam" id="PF03464">
    <property type="entry name" value="eRF1_2"/>
    <property type="match status" value="1"/>
</dbReference>
<dbReference type="GO" id="GO:0032790">
    <property type="term" value="P:ribosome disassembly"/>
    <property type="evidence" value="ECO:0007669"/>
    <property type="project" value="TreeGrafter"/>
</dbReference>
<dbReference type="EMBL" id="CAJNJA010095986">
    <property type="protein sequence ID" value="CAE7942213.1"/>
    <property type="molecule type" value="Genomic_DNA"/>
</dbReference>
<evidence type="ECO:0000313" key="11">
    <source>
        <dbReference type="Proteomes" id="UP000601435"/>
    </source>
</evidence>
<dbReference type="GO" id="GO:0070481">
    <property type="term" value="P:nuclear-transcribed mRNA catabolic process, non-stop decay"/>
    <property type="evidence" value="ECO:0007669"/>
    <property type="project" value="InterPro"/>
</dbReference>
<gene>
    <name evidence="10" type="primary">PELO</name>
    <name evidence="10" type="ORF">SNEC2469_LOCUS34576</name>
</gene>
<feature type="region of interest" description="Disordered" evidence="7">
    <location>
        <begin position="413"/>
        <end position="439"/>
    </location>
</feature>
<evidence type="ECO:0000259" key="8">
    <source>
        <dbReference type="Pfam" id="PF03464"/>
    </source>
</evidence>
<accession>A0A813CCN3</accession>
<keyword evidence="5" id="KW-0963">Cytoplasm</keyword>
<evidence type="ECO:0000256" key="5">
    <source>
        <dbReference type="ARBA" id="ARBA00022490"/>
    </source>
</evidence>
<evidence type="ECO:0000313" key="10">
    <source>
        <dbReference type="EMBL" id="CAE7942213.1"/>
    </source>
</evidence>
<proteinExistence type="inferred from homology"/>
<protein>
    <recommendedName>
        <fullName evidence="4">Eukaryotic peptide chain release factor subunit 1</fullName>
    </recommendedName>
</protein>
<evidence type="ECO:0000256" key="2">
    <source>
        <dbReference type="ARBA" id="ARBA00004496"/>
    </source>
</evidence>
<evidence type="ECO:0000256" key="1">
    <source>
        <dbReference type="ARBA" id="ARBA00001968"/>
    </source>
</evidence>
<dbReference type="Proteomes" id="UP000601435">
    <property type="component" value="Unassembled WGS sequence"/>
</dbReference>